<comment type="caution">
    <text evidence="3">The sequence shown here is derived from an EMBL/GenBank/DDBJ whole genome shotgun (WGS) entry which is preliminary data.</text>
</comment>
<evidence type="ECO:0000313" key="6">
    <source>
        <dbReference type="Proteomes" id="UP000095008"/>
    </source>
</evidence>
<dbReference type="PROSITE" id="PS50943">
    <property type="entry name" value="HTH_CROC1"/>
    <property type="match status" value="1"/>
</dbReference>
<gene>
    <name evidence="4" type="ORF">A6M23_02475</name>
    <name evidence="3" type="ORF">A6P07_18325</name>
</gene>
<dbReference type="GO" id="GO:0005829">
    <property type="term" value="C:cytosol"/>
    <property type="evidence" value="ECO:0007669"/>
    <property type="project" value="TreeGrafter"/>
</dbReference>
<dbReference type="eggNOG" id="COG1396">
    <property type="taxonomic scope" value="Bacteria"/>
</dbReference>
<sequence length="181" mass="19814">MKQLAQRLRQLREDRQLSLRALGEMAGVSSSALSQIEAEQVSPSIATLEKICTALGLRIAALLDEPDGESSPLILRAGQRRRVYSSGSHATIEPLARGFSRKKMQPLLVTLDAGGECGDHPYSSADGEEFAMLIKGSARFEQQGSSFDLDEGDAVYYDPRLSHNWHNLHELPSVLLIVVAQ</sequence>
<dbReference type="GO" id="GO:0003700">
    <property type="term" value="F:DNA-binding transcription factor activity"/>
    <property type="evidence" value="ECO:0007669"/>
    <property type="project" value="TreeGrafter"/>
</dbReference>
<dbReference type="eggNOG" id="COG0662">
    <property type="taxonomic scope" value="Bacteria"/>
</dbReference>
<dbReference type="InterPro" id="IPR010982">
    <property type="entry name" value="Lambda_DNA-bd_dom_sf"/>
</dbReference>
<evidence type="ECO:0000313" key="3">
    <source>
        <dbReference type="EMBL" id="OCX68423.1"/>
    </source>
</evidence>
<dbReference type="SMART" id="SM00530">
    <property type="entry name" value="HTH_XRE"/>
    <property type="match status" value="1"/>
</dbReference>
<evidence type="ECO:0000256" key="1">
    <source>
        <dbReference type="ARBA" id="ARBA00023125"/>
    </source>
</evidence>
<reference evidence="3 5" key="1">
    <citation type="journal article" date="2016" name="Int. J. Mol. Sci.">
        <title>Comparative genomics of the extreme acidophile Acidithiobacillus thiooxidans reveals intraspecific divergence and niche adaptation.</title>
        <authorList>
            <person name="Zhang X."/>
            <person name="Feng X."/>
            <person name="Tao J."/>
            <person name="Ma L."/>
            <person name="Xiao Y."/>
            <person name="Liang Y."/>
            <person name="Liu X."/>
            <person name="Yin H."/>
        </authorList>
    </citation>
    <scope>NUCLEOTIDE SEQUENCE [LARGE SCALE GENOMIC DNA]</scope>
    <source>
        <strain evidence="3 5">A02</strain>
        <strain evidence="4">DXS-W</strain>
    </source>
</reference>
<dbReference type="Pfam" id="PF13560">
    <property type="entry name" value="HTH_31"/>
    <property type="match status" value="1"/>
</dbReference>
<dbReference type="InterPro" id="IPR011051">
    <property type="entry name" value="RmlC_Cupin_sf"/>
</dbReference>
<keyword evidence="6" id="KW-1185">Reference proteome</keyword>
<feature type="domain" description="HTH cro/C1-type" evidence="2">
    <location>
        <begin position="8"/>
        <end position="62"/>
    </location>
</feature>
<dbReference type="GO" id="GO:0003677">
    <property type="term" value="F:DNA binding"/>
    <property type="evidence" value="ECO:0007669"/>
    <property type="project" value="UniProtKB-KW"/>
</dbReference>
<dbReference type="InterPro" id="IPR001387">
    <property type="entry name" value="Cro/C1-type_HTH"/>
</dbReference>
<dbReference type="Pfam" id="PF07883">
    <property type="entry name" value="Cupin_2"/>
    <property type="match status" value="1"/>
</dbReference>
<dbReference type="PANTHER" id="PTHR46797:SF1">
    <property type="entry name" value="METHYLPHOSPHONATE SYNTHASE"/>
    <property type="match status" value="1"/>
</dbReference>
<dbReference type="Proteomes" id="UP000095008">
    <property type="component" value="Unassembled WGS sequence"/>
</dbReference>
<dbReference type="SUPFAM" id="SSF47413">
    <property type="entry name" value="lambda repressor-like DNA-binding domains"/>
    <property type="match status" value="1"/>
</dbReference>
<dbReference type="CDD" id="cd02209">
    <property type="entry name" value="cupin_XRE_C"/>
    <property type="match status" value="1"/>
</dbReference>
<dbReference type="OrthoDB" id="9805356at2"/>
<dbReference type="EMBL" id="LWSA01000300">
    <property type="protein sequence ID" value="OCX68423.1"/>
    <property type="molecule type" value="Genomic_DNA"/>
</dbReference>
<evidence type="ECO:0000259" key="2">
    <source>
        <dbReference type="PROSITE" id="PS50943"/>
    </source>
</evidence>
<dbReference type="STRING" id="930.GCA_002079865_03613"/>
<dbReference type="SUPFAM" id="SSF51182">
    <property type="entry name" value="RmlC-like cupins"/>
    <property type="match status" value="1"/>
</dbReference>
<evidence type="ECO:0000313" key="5">
    <source>
        <dbReference type="Proteomes" id="UP000094893"/>
    </source>
</evidence>
<dbReference type="AlphaFoldDB" id="A0A1C2ILU2"/>
<dbReference type="InterPro" id="IPR050807">
    <property type="entry name" value="TransReg_Diox_bact_type"/>
</dbReference>
<dbReference type="InterPro" id="IPR013096">
    <property type="entry name" value="Cupin_2"/>
</dbReference>
<dbReference type="Proteomes" id="UP000094893">
    <property type="component" value="Unassembled WGS sequence"/>
</dbReference>
<dbReference type="CDD" id="cd00093">
    <property type="entry name" value="HTH_XRE"/>
    <property type="match status" value="1"/>
</dbReference>
<dbReference type="Gene3D" id="1.10.260.40">
    <property type="entry name" value="lambda repressor-like DNA-binding domains"/>
    <property type="match status" value="1"/>
</dbReference>
<evidence type="ECO:0000313" key="4">
    <source>
        <dbReference type="EMBL" id="OCX75384.1"/>
    </source>
</evidence>
<dbReference type="InterPro" id="IPR014710">
    <property type="entry name" value="RmlC-like_jellyroll"/>
</dbReference>
<dbReference type="EMBL" id="LWRY01000015">
    <property type="protein sequence ID" value="OCX75384.1"/>
    <property type="molecule type" value="Genomic_DNA"/>
</dbReference>
<dbReference type="PANTHER" id="PTHR46797">
    <property type="entry name" value="HTH-TYPE TRANSCRIPTIONAL REGULATOR"/>
    <property type="match status" value="1"/>
</dbReference>
<dbReference type="Gene3D" id="2.60.120.10">
    <property type="entry name" value="Jelly Rolls"/>
    <property type="match status" value="1"/>
</dbReference>
<organism evidence="3 5">
    <name type="scientific">Acidithiobacillus thiooxidans</name>
    <name type="common">Thiobacillus thiooxidans</name>
    <dbReference type="NCBI Taxonomy" id="930"/>
    <lineage>
        <taxon>Bacteria</taxon>
        <taxon>Pseudomonadati</taxon>
        <taxon>Pseudomonadota</taxon>
        <taxon>Acidithiobacillia</taxon>
        <taxon>Acidithiobacillales</taxon>
        <taxon>Acidithiobacillaceae</taxon>
        <taxon>Acidithiobacillus</taxon>
    </lineage>
</organism>
<accession>A0A1C2ILU2</accession>
<protein>
    <submittedName>
        <fullName evidence="3">DNA-binding protein</fullName>
    </submittedName>
</protein>
<proteinExistence type="predicted"/>
<dbReference type="RefSeq" id="WP_010637031.1">
    <property type="nucleotide sequence ID" value="NZ_JABBDT010000038.1"/>
</dbReference>
<keyword evidence="1 3" id="KW-0238">DNA-binding</keyword>
<name>A0A1C2ILU2_ACITH</name>